<dbReference type="Proteomes" id="UP000069906">
    <property type="component" value="Chromosome"/>
</dbReference>
<evidence type="ECO:0000313" key="1">
    <source>
        <dbReference type="EMBL" id="AKH96891.1"/>
    </source>
</evidence>
<dbReference type="OrthoDB" id="154591at2157"/>
<accession>A0A0F7P6U2</accession>
<keyword evidence="4" id="KW-1185">Reference proteome</keyword>
<dbReference type="GeneID" id="62345446"/>
<organism evidence="1 4">
    <name type="scientific">Halanaeroarchaeum sulfurireducens</name>
    <dbReference type="NCBI Taxonomy" id="1604004"/>
    <lineage>
        <taxon>Archaea</taxon>
        <taxon>Methanobacteriati</taxon>
        <taxon>Methanobacteriota</taxon>
        <taxon>Stenosarchaea group</taxon>
        <taxon>Halobacteria</taxon>
        <taxon>Halobacteriales</taxon>
        <taxon>Halobacteriaceae</taxon>
        <taxon>Halanaeroarchaeum</taxon>
    </lineage>
</organism>
<dbReference type="EMBL" id="CP008874">
    <property type="protein sequence ID" value="AKH96891.1"/>
    <property type="molecule type" value="Genomic_DNA"/>
</dbReference>
<evidence type="ECO:0000313" key="2">
    <source>
        <dbReference type="EMBL" id="ALG81293.1"/>
    </source>
</evidence>
<dbReference type="Proteomes" id="UP000060390">
    <property type="component" value="Chromosome"/>
</dbReference>
<dbReference type="NCBIfam" id="NF041910">
    <property type="entry name" value="HVO_0416"/>
    <property type="match status" value="1"/>
</dbReference>
<dbReference type="InterPro" id="IPR049695">
    <property type="entry name" value="HVO_0416-like"/>
</dbReference>
<reference evidence="2 3" key="3">
    <citation type="journal article" date="2016" name="Stand. Genomic Sci.">
        <title>Complete genome sequence of 'Halanaeroarchaeum sulfurireducens' M27-SA2, a sulfur-reducing and acetate-oxidizing haloarchaeon from the deep-sea hypersaline anoxic lake Medee.</title>
        <authorList>
            <person name="Messina E."/>
            <person name="Sorokin D.Y."/>
            <person name="Kublanov I.V."/>
            <person name="Toshchakov S."/>
            <person name="Lopatina A."/>
            <person name="Arcadi E."/>
            <person name="Smedile F."/>
            <person name="La Spada G."/>
            <person name="La Cono V."/>
            <person name="Yakimov M.M."/>
        </authorList>
    </citation>
    <scope>NUCLEOTIDE SEQUENCE [LARGE SCALE GENOMIC DNA]</scope>
    <source>
        <strain evidence="2 3">M27-SA2</strain>
    </source>
</reference>
<reference evidence="3" key="2">
    <citation type="submission" date="2015-05" db="EMBL/GenBank/DDBJ databases">
        <title>Complete genome sequence of Halanaeroarchaeum sulfurireducens type strain M27-SA2, a sulfate-reducer haloarchaeon from marine anoxic lake Medee.</title>
        <authorList>
            <person name="Messina E."/>
            <person name="Kublanov I.V."/>
            <person name="Toshchakov S."/>
            <person name="Arcadi E."/>
            <person name="La Spada G."/>
            <person name="La Cono V."/>
            <person name="Yakimov M.M."/>
        </authorList>
    </citation>
    <scope>NUCLEOTIDE SEQUENCE [LARGE SCALE GENOMIC DNA]</scope>
    <source>
        <strain evidence="3">M27-SA2</strain>
    </source>
</reference>
<name>A0A0F7P6U2_9EURY</name>
<dbReference type="EMBL" id="CP011564">
    <property type="protein sequence ID" value="ALG81293.1"/>
    <property type="molecule type" value="Genomic_DNA"/>
</dbReference>
<gene>
    <name evidence="2" type="ORF">HLASA_0384</name>
    <name evidence="1" type="ORF">HLASF_0385</name>
</gene>
<proteinExistence type="predicted"/>
<dbReference type="STRING" id="1604004.HLASA_0384"/>
<dbReference type="RefSeq" id="WP_186007732.1">
    <property type="nucleotide sequence ID" value="NZ_CP008874.1"/>
</dbReference>
<sequence length="56" mass="6123">MATADTSDDTVLDQFLENKGHTTATWERSYNKKQCPECGAIHDPDAMSCTVCGWAA</sequence>
<dbReference type="PATRIC" id="fig|1604004.4.peg.405"/>
<evidence type="ECO:0000313" key="4">
    <source>
        <dbReference type="Proteomes" id="UP000069906"/>
    </source>
</evidence>
<dbReference type="AlphaFoldDB" id="A0A0F7P6U2"/>
<dbReference type="HOGENOM" id="CLU_2968402_0_0_2"/>
<dbReference type="KEGG" id="hsu:HLASF_0385"/>
<protein>
    <recommendedName>
        <fullName evidence="5">Small CPxCG-related zinc finger protein</fullName>
    </recommendedName>
</protein>
<evidence type="ECO:0008006" key="5">
    <source>
        <dbReference type="Google" id="ProtNLM"/>
    </source>
</evidence>
<evidence type="ECO:0000313" key="3">
    <source>
        <dbReference type="Proteomes" id="UP000060390"/>
    </source>
</evidence>
<dbReference type="KEGG" id="hsf:HLASA_0384"/>
<reference evidence="1 4" key="1">
    <citation type="journal article" date="2015" name="ISME J.">
        <title>Elemental sulfur and acetate can support life of a novel strictly anaerobic haloarchaeon.</title>
        <authorList>
            <person name="Sorokin D.Y."/>
            <person name="Kublanov I.V."/>
            <person name="Gavrilov S.N."/>
            <person name="Rojo D."/>
            <person name="Roman P."/>
            <person name="Golyshin P.N."/>
            <person name="Slepak V.Z."/>
            <person name="Smedile F."/>
            <person name="Ferrer M."/>
            <person name="Messina E."/>
            <person name="La Cono V."/>
            <person name="Yakimov M.M."/>
        </authorList>
    </citation>
    <scope>NUCLEOTIDE SEQUENCE [LARGE SCALE GENOMIC DNA]</scope>
    <source>
        <strain evidence="1 4">HSR2</strain>
    </source>
</reference>